<protein>
    <recommendedName>
        <fullName evidence="4">D-isomer specific 2-hydroxyacid dehydrogenase NAD-binding domain-containing protein</fullName>
    </recommendedName>
</protein>
<reference evidence="5 6" key="1">
    <citation type="submission" date="2018-05" db="EMBL/GenBank/DDBJ databases">
        <title>Draft genome sequence of Scytalidium lignicola DSM 105466, a ubiquitous saprotrophic fungus.</title>
        <authorList>
            <person name="Buettner E."/>
            <person name="Gebauer A.M."/>
            <person name="Hofrichter M."/>
            <person name="Liers C."/>
            <person name="Kellner H."/>
        </authorList>
    </citation>
    <scope>NUCLEOTIDE SEQUENCE [LARGE SCALE GENOMIC DNA]</scope>
    <source>
        <strain evidence="5 6">DSM 105466</strain>
    </source>
</reference>
<organism evidence="5 6">
    <name type="scientific">Scytalidium lignicola</name>
    <name type="common">Hyphomycete</name>
    <dbReference type="NCBI Taxonomy" id="5539"/>
    <lineage>
        <taxon>Eukaryota</taxon>
        <taxon>Fungi</taxon>
        <taxon>Dikarya</taxon>
        <taxon>Ascomycota</taxon>
        <taxon>Pezizomycotina</taxon>
        <taxon>Leotiomycetes</taxon>
        <taxon>Leotiomycetes incertae sedis</taxon>
        <taxon>Scytalidium</taxon>
    </lineage>
</organism>
<dbReference type="Gene3D" id="3.40.50.720">
    <property type="entry name" value="NAD(P)-binding Rossmann-like Domain"/>
    <property type="match status" value="2"/>
</dbReference>
<proteinExistence type="inferred from homology"/>
<evidence type="ECO:0000256" key="3">
    <source>
        <dbReference type="ARBA" id="ARBA00023027"/>
    </source>
</evidence>
<dbReference type="EMBL" id="NCSJ02000273">
    <property type="protein sequence ID" value="RFU26261.1"/>
    <property type="molecule type" value="Genomic_DNA"/>
</dbReference>
<dbReference type="PROSITE" id="PS00671">
    <property type="entry name" value="D_2_HYDROXYACID_DH_3"/>
    <property type="match status" value="1"/>
</dbReference>
<dbReference type="Proteomes" id="UP000258309">
    <property type="component" value="Unassembled WGS sequence"/>
</dbReference>
<dbReference type="InterPro" id="IPR036291">
    <property type="entry name" value="NAD(P)-bd_dom_sf"/>
</dbReference>
<dbReference type="SUPFAM" id="SSF52283">
    <property type="entry name" value="Formate/glycerate dehydrogenase catalytic domain-like"/>
    <property type="match status" value="1"/>
</dbReference>
<dbReference type="OMA" id="LANYSQM"/>
<dbReference type="Pfam" id="PF02826">
    <property type="entry name" value="2-Hacid_dh_C"/>
    <property type="match status" value="1"/>
</dbReference>
<dbReference type="GO" id="GO:0016616">
    <property type="term" value="F:oxidoreductase activity, acting on the CH-OH group of donors, NAD or NADP as acceptor"/>
    <property type="evidence" value="ECO:0007669"/>
    <property type="project" value="InterPro"/>
</dbReference>
<evidence type="ECO:0000313" key="6">
    <source>
        <dbReference type="Proteomes" id="UP000258309"/>
    </source>
</evidence>
<dbReference type="InterPro" id="IPR050418">
    <property type="entry name" value="D-iso_2-hydroxyacid_DH_PdxB"/>
</dbReference>
<dbReference type="InterPro" id="IPR006140">
    <property type="entry name" value="D-isomer_DH_NAD-bd"/>
</dbReference>
<feature type="non-terminal residue" evidence="5">
    <location>
        <position position="312"/>
    </location>
</feature>
<dbReference type="CDD" id="cd05198">
    <property type="entry name" value="formate_dh_like"/>
    <property type="match status" value="1"/>
</dbReference>
<keyword evidence="6" id="KW-1185">Reference proteome</keyword>
<sequence length="312" mass="34011">MGSTSICHRIVALEGHFCDIPTLRLPESHSYTITVYDKTPVSEVAPRIKDAEILVITTIRLNAEILSESCSPHLRLIVAMASGTDCIDIEACKARGIMVCNSPRVNTAAVSEHAIALYFAARRKMVALHEATRRNQWKERGTLMGLMKDTEGKAPLTCGEEVMGIIGYGAIGRRIAEMAKMLGMQVLISGRKGSKDCPIDRTPFGEVLKKSTVLVLGLPRMKETTNLISIPELQTMRRDAIIINISRGGIVNEAALVVALKENLIAGAGIDVFEREPAGIENTPLLEEDVGDLNLTVTPHLAWYADTRPISV</sequence>
<dbReference type="InterPro" id="IPR029753">
    <property type="entry name" value="D-isomer_DH_CS"/>
</dbReference>
<dbReference type="AlphaFoldDB" id="A0A3E2GYS2"/>
<keyword evidence="2" id="KW-0560">Oxidoreductase</keyword>
<dbReference type="PANTHER" id="PTHR43761:SF1">
    <property type="entry name" value="D-ISOMER SPECIFIC 2-HYDROXYACID DEHYDROGENASE CATALYTIC DOMAIN-CONTAINING PROTEIN-RELATED"/>
    <property type="match status" value="1"/>
</dbReference>
<feature type="domain" description="D-isomer specific 2-hydroxyacid dehydrogenase NAD-binding" evidence="4">
    <location>
        <begin position="115"/>
        <end position="302"/>
    </location>
</feature>
<dbReference type="OrthoDB" id="298012at2759"/>
<dbReference type="GO" id="GO:0051287">
    <property type="term" value="F:NAD binding"/>
    <property type="evidence" value="ECO:0007669"/>
    <property type="project" value="InterPro"/>
</dbReference>
<dbReference type="PANTHER" id="PTHR43761">
    <property type="entry name" value="D-ISOMER SPECIFIC 2-HYDROXYACID DEHYDROGENASE FAMILY PROTEIN (AFU_ORTHOLOGUE AFUA_1G13630)"/>
    <property type="match status" value="1"/>
</dbReference>
<evidence type="ECO:0000256" key="1">
    <source>
        <dbReference type="ARBA" id="ARBA00005854"/>
    </source>
</evidence>
<dbReference type="STRING" id="5539.A0A3E2GYS2"/>
<evidence type="ECO:0000313" key="5">
    <source>
        <dbReference type="EMBL" id="RFU26261.1"/>
    </source>
</evidence>
<gene>
    <name evidence="5" type="ORF">B7463_g10078</name>
</gene>
<comment type="similarity">
    <text evidence="1">Belongs to the D-isomer specific 2-hydroxyacid dehydrogenase family.</text>
</comment>
<name>A0A3E2GYS2_SCYLI</name>
<evidence type="ECO:0000256" key="2">
    <source>
        <dbReference type="ARBA" id="ARBA00023002"/>
    </source>
</evidence>
<keyword evidence="3" id="KW-0520">NAD</keyword>
<evidence type="ECO:0000259" key="4">
    <source>
        <dbReference type="Pfam" id="PF02826"/>
    </source>
</evidence>
<accession>A0A3E2GYS2</accession>
<comment type="caution">
    <text evidence="5">The sequence shown here is derived from an EMBL/GenBank/DDBJ whole genome shotgun (WGS) entry which is preliminary data.</text>
</comment>
<dbReference type="SUPFAM" id="SSF51735">
    <property type="entry name" value="NAD(P)-binding Rossmann-fold domains"/>
    <property type="match status" value="1"/>
</dbReference>
<feature type="non-terminal residue" evidence="5">
    <location>
        <position position="1"/>
    </location>
</feature>